<proteinExistence type="predicted"/>
<dbReference type="AlphaFoldDB" id="A0A5K3FMT0"/>
<name>A0A5K3FMT0_MESCO</name>
<organism evidence="1">
    <name type="scientific">Mesocestoides corti</name>
    <name type="common">Flatworm</name>
    <dbReference type="NCBI Taxonomy" id="53468"/>
    <lineage>
        <taxon>Eukaryota</taxon>
        <taxon>Metazoa</taxon>
        <taxon>Spiralia</taxon>
        <taxon>Lophotrochozoa</taxon>
        <taxon>Platyhelminthes</taxon>
        <taxon>Cestoda</taxon>
        <taxon>Eucestoda</taxon>
        <taxon>Cyclophyllidea</taxon>
        <taxon>Mesocestoididae</taxon>
        <taxon>Mesocestoides</taxon>
    </lineage>
</organism>
<evidence type="ECO:0000313" key="1">
    <source>
        <dbReference type="WBParaSite" id="MCU_009876-RA"/>
    </source>
</evidence>
<sequence>MSRSTTQRSYLKDIHQFHRMSETSTNDQASTIFINEMSTAVFLPPKSDYKAHADYTVEMRAC</sequence>
<protein>
    <submittedName>
        <fullName evidence="1">Uncharacterized protein</fullName>
    </submittedName>
</protein>
<reference evidence="1" key="1">
    <citation type="submission" date="2019-11" db="UniProtKB">
        <authorList>
            <consortium name="WormBaseParasite"/>
        </authorList>
    </citation>
    <scope>IDENTIFICATION</scope>
</reference>
<accession>A0A5K3FMT0</accession>
<dbReference type="WBParaSite" id="MCU_009876-RA">
    <property type="protein sequence ID" value="MCU_009876-RA"/>
    <property type="gene ID" value="MCU_009876"/>
</dbReference>